<keyword evidence="5 17" id="KW-0349">Heme</keyword>
<feature type="active site" description="Charge relay system" evidence="17">
    <location>
        <position position="137"/>
    </location>
</feature>
<evidence type="ECO:0000256" key="8">
    <source>
        <dbReference type="ARBA" id="ARBA00022723"/>
    </source>
</evidence>
<feature type="domain" description="FAD-binding FR-type" evidence="19">
    <location>
        <begin position="152"/>
        <end position="265"/>
    </location>
</feature>
<comment type="similarity">
    <text evidence="1 17">In the C-terminal section; belongs to the flavoprotein pyridine nucleotide cytochrome reductase family.</text>
</comment>
<dbReference type="PROSITE" id="PS51384">
    <property type="entry name" value="FAD_FR"/>
    <property type="match status" value="1"/>
</dbReference>
<dbReference type="Gene3D" id="1.10.490.10">
    <property type="entry name" value="Globins"/>
    <property type="match status" value="1"/>
</dbReference>
<feature type="active site" description="Charge relay system" evidence="17">
    <location>
        <position position="95"/>
    </location>
</feature>
<dbReference type="EMBL" id="CP067420">
    <property type="protein sequence ID" value="QQP88198.1"/>
    <property type="molecule type" value="Genomic_DNA"/>
</dbReference>
<comment type="catalytic activity">
    <reaction evidence="15 17">
        <text>2 nitric oxide + NADH + 2 O2 = 2 nitrate + NAD(+) + H(+)</text>
        <dbReference type="Rhea" id="RHEA:19469"/>
        <dbReference type="ChEBI" id="CHEBI:15378"/>
        <dbReference type="ChEBI" id="CHEBI:15379"/>
        <dbReference type="ChEBI" id="CHEBI:16480"/>
        <dbReference type="ChEBI" id="CHEBI:17632"/>
        <dbReference type="ChEBI" id="CHEBI:57540"/>
        <dbReference type="ChEBI" id="CHEBI:57945"/>
        <dbReference type="EC" id="1.14.12.17"/>
    </reaction>
</comment>
<keyword evidence="8 17" id="KW-0479">Metal-binding</keyword>
<dbReference type="Pfam" id="PF00175">
    <property type="entry name" value="NAD_binding_1"/>
    <property type="match status" value="1"/>
</dbReference>
<dbReference type="Pfam" id="PF00042">
    <property type="entry name" value="Globin"/>
    <property type="match status" value="1"/>
</dbReference>
<dbReference type="PANTHER" id="PTHR43396:SF3">
    <property type="entry name" value="FLAVOHEMOPROTEIN"/>
    <property type="match status" value="1"/>
</dbReference>
<comment type="function">
    <text evidence="14 17">Is involved in NO detoxification in an aerobic process, termed nitric oxide dioxygenase (NOD) reaction that utilizes O(2) and NAD(P)H to convert NO to nitrate, which protects the bacterium from various noxious nitrogen compounds. Therefore, plays a central role in the inducible response to nitrosative stress.</text>
</comment>
<dbReference type="GO" id="GO:0008941">
    <property type="term" value="F:nitric oxide dioxygenase NAD(P)H activity"/>
    <property type="evidence" value="ECO:0007669"/>
    <property type="project" value="UniProtKB-EC"/>
</dbReference>
<keyword evidence="3 17" id="KW-0813">Transport</keyword>
<evidence type="ECO:0000313" key="20">
    <source>
        <dbReference type="EMBL" id="QQP88198.1"/>
    </source>
</evidence>
<dbReference type="RefSeq" id="WP_201072775.1">
    <property type="nucleotide sequence ID" value="NZ_CP067420.1"/>
</dbReference>
<gene>
    <name evidence="20" type="primary">hmpA</name>
    <name evidence="17" type="synonym">hmp</name>
    <name evidence="20" type="ORF">IGS68_19360</name>
</gene>
<proteinExistence type="inferred from homology"/>
<dbReference type="InterPro" id="IPR017938">
    <property type="entry name" value="Riboflavin_synthase-like_b-brl"/>
</dbReference>
<dbReference type="SUPFAM" id="SSF63380">
    <property type="entry name" value="Riboflavin synthase domain-like"/>
    <property type="match status" value="1"/>
</dbReference>
<keyword evidence="10 17" id="KW-0521">NADP</keyword>
<dbReference type="InterPro" id="IPR039261">
    <property type="entry name" value="FNR_nucleotide-bd"/>
</dbReference>
<feature type="binding site" evidence="17">
    <location>
        <begin position="279"/>
        <end position="284"/>
    </location>
    <ligand>
        <name>NADP(+)</name>
        <dbReference type="ChEBI" id="CHEBI:58349"/>
    </ligand>
</feature>
<name>A0ABX7B1I8_9PROT</name>
<evidence type="ECO:0000256" key="9">
    <source>
        <dbReference type="ARBA" id="ARBA00022827"/>
    </source>
</evidence>
<keyword evidence="7 17" id="KW-0285">Flavoprotein</keyword>
<evidence type="ECO:0000256" key="17">
    <source>
        <dbReference type="HAMAP-Rule" id="MF_01252"/>
    </source>
</evidence>
<evidence type="ECO:0000256" key="4">
    <source>
        <dbReference type="ARBA" id="ARBA00022575"/>
    </source>
</evidence>
<keyword evidence="6 17" id="KW-0561">Oxygen transport</keyword>
<feature type="binding site" evidence="17">
    <location>
        <position position="190"/>
    </location>
    <ligand>
        <name>FAD</name>
        <dbReference type="ChEBI" id="CHEBI:57692"/>
    </ligand>
</feature>
<evidence type="ECO:0000256" key="14">
    <source>
        <dbReference type="ARBA" id="ARBA00025094"/>
    </source>
</evidence>
<dbReference type="PRINTS" id="PR00406">
    <property type="entry name" value="CYTB5RDTASE"/>
</dbReference>
<dbReference type="InterPro" id="IPR000971">
    <property type="entry name" value="Globin"/>
</dbReference>
<feature type="site" description="Involved in heme-bound ligand stabilization and O-O bond activation" evidence="17">
    <location>
        <position position="29"/>
    </location>
</feature>
<dbReference type="InterPro" id="IPR001433">
    <property type="entry name" value="OxRdtase_FAD/NAD-bd"/>
</dbReference>
<comment type="cofactor">
    <cofactor evidence="17">
        <name>FAD</name>
        <dbReference type="ChEBI" id="CHEBI:57692"/>
    </cofactor>
    <text evidence="17">Binds 1 FAD per subunit.</text>
</comment>
<evidence type="ECO:0000256" key="5">
    <source>
        <dbReference type="ARBA" id="ARBA00022617"/>
    </source>
</evidence>
<dbReference type="Gene3D" id="2.40.30.10">
    <property type="entry name" value="Translation factors"/>
    <property type="match status" value="1"/>
</dbReference>
<feature type="binding site" evidence="17">
    <location>
        <begin position="400"/>
        <end position="403"/>
    </location>
    <ligand>
        <name>FAD</name>
        <dbReference type="ChEBI" id="CHEBI:57692"/>
    </ligand>
</feature>
<feature type="binding site" description="proximal binding residue" evidence="17">
    <location>
        <position position="85"/>
    </location>
    <ligand>
        <name>heme b</name>
        <dbReference type="ChEBI" id="CHEBI:60344"/>
    </ligand>
    <ligandPart>
        <name>Fe</name>
        <dbReference type="ChEBI" id="CHEBI:18248"/>
    </ligandPart>
</feature>
<keyword evidence="11 17" id="KW-0560">Oxidoreductase</keyword>
<comment type="catalytic activity">
    <reaction evidence="16 17">
        <text>2 nitric oxide + NADPH + 2 O2 = 2 nitrate + NADP(+) + H(+)</text>
        <dbReference type="Rhea" id="RHEA:19465"/>
        <dbReference type="ChEBI" id="CHEBI:15378"/>
        <dbReference type="ChEBI" id="CHEBI:15379"/>
        <dbReference type="ChEBI" id="CHEBI:16480"/>
        <dbReference type="ChEBI" id="CHEBI:17632"/>
        <dbReference type="ChEBI" id="CHEBI:57783"/>
        <dbReference type="ChEBI" id="CHEBI:58349"/>
        <dbReference type="EC" id="1.14.12.17"/>
    </reaction>
</comment>
<evidence type="ECO:0000256" key="1">
    <source>
        <dbReference type="ARBA" id="ARBA00006401"/>
    </source>
</evidence>
<evidence type="ECO:0000256" key="2">
    <source>
        <dbReference type="ARBA" id="ARBA00008414"/>
    </source>
</evidence>
<dbReference type="PANTHER" id="PTHR43396">
    <property type="entry name" value="FLAVOHEMOPROTEIN"/>
    <property type="match status" value="1"/>
</dbReference>
<keyword evidence="9 17" id="KW-0274">FAD</keyword>
<organism evidence="20 21">
    <name type="scientific">Skermanella cutis</name>
    <dbReference type="NCBI Taxonomy" id="2775420"/>
    <lineage>
        <taxon>Bacteria</taxon>
        <taxon>Pseudomonadati</taxon>
        <taxon>Pseudomonadota</taxon>
        <taxon>Alphaproteobacteria</taxon>
        <taxon>Rhodospirillales</taxon>
        <taxon>Azospirillaceae</taxon>
        <taxon>Skermanella</taxon>
    </lineage>
</organism>
<keyword evidence="21" id="KW-1185">Reference proteome</keyword>
<feature type="domain" description="Globin" evidence="18">
    <location>
        <begin position="1"/>
        <end position="138"/>
    </location>
</feature>
<dbReference type="SUPFAM" id="SSF46458">
    <property type="entry name" value="Globin-like"/>
    <property type="match status" value="1"/>
</dbReference>
<dbReference type="CDD" id="cd06184">
    <property type="entry name" value="flavohem_like_fad_nad_binding"/>
    <property type="match status" value="1"/>
</dbReference>
<dbReference type="CDD" id="cd08922">
    <property type="entry name" value="FHb-globin"/>
    <property type="match status" value="1"/>
</dbReference>
<evidence type="ECO:0000259" key="19">
    <source>
        <dbReference type="PROSITE" id="PS51384"/>
    </source>
</evidence>
<keyword evidence="13 17" id="KW-0520">NAD</keyword>
<dbReference type="InterPro" id="IPR023950">
    <property type="entry name" value="Hmp"/>
</dbReference>
<evidence type="ECO:0000256" key="10">
    <source>
        <dbReference type="ARBA" id="ARBA00022857"/>
    </source>
</evidence>
<feature type="site" description="Influences the redox potential of the prosthetic heme and FAD groups" evidence="17">
    <location>
        <position position="84"/>
    </location>
</feature>
<comment type="domain">
    <text evidence="17">Consists of two distinct domains; an N-terminal heme-containing oxygen-binding domain and a C-terminal reductase domain with binding sites for FAD and NAD(P)H.</text>
</comment>
<feature type="site" description="Influences the redox potential of the prosthetic heme and FAD groups" evidence="17">
    <location>
        <position position="399"/>
    </location>
</feature>
<accession>A0ABX7B1I8</accession>
<sequence length="409" mass="44440">MLSAKTVQVVKATVPALKDKGLDITRRMYQILFRNEEIRDLFNQSHHGETGSQPRSLALAVLAYAENIDRLEALGPMVERIAQKHVALSILPEHYPHVGTALLQAIRDVLGPAATDEIMDAWAEAYGFLADVLIGRERVIYGEQVAQPGGWTGYRDFVIDRVTTESDIIKSFYLKPADGGALMAFKPGQYLTFRFDLPGHGSVVRNYSLSCAPGTDHYRISVKREPAPAGNPAAGPGLVSGYLHDHGGPGTVLKVAAPAGDFFLDDPVAERPVVLLSGGVGLTPMVSMLDSIVAAGAGRPTLFVHGTRSGAHHAMKDHVRAVAASHPGVKAVTFYEQPGPQDVPGRDFDHAGMITPEWLGRIVPHTDADFYFCGPKPFMRLLARTLTDLGVDRDRLHYEFFGPADELYA</sequence>
<dbReference type="SUPFAM" id="SSF52343">
    <property type="entry name" value="Ferredoxin reductase-like, C-terminal NADP-linked domain"/>
    <property type="match status" value="1"/>
</dbReference>
<protein>
    <recommendedName>
        <fullName evidence="17">Flavohemoprotein</fullName>
    </recommendedName>
    <alternativeName>
        <fullName evidence="17">Flavohemoglobin</fullName>
    </alternativeName>
    <alternativeName>
        <fullName evidence="17">Hemoglobin-like protein</fullName>
    </alternativeName>
    <alternativeName>
        <fullName evidence="17">Nitric oxide dioxygenase</fullName>
        <shortName evidence="17">NO oxygenase</shortName>
        <shortName evidence="17">NOD</shortName>
        <ecNumber evidence="17">1.14.12.17</ecNumber>
    </alternativeName>
</protein>
<dbReference type="Gene3D" id="3.40.50.80">
    <property type="entry name" value="Nucleotide-binding domain of ferredoxin-NADP reductase (FNR) module"/>
    <property type="match status" value="1"/>
</dbReference>
<evidence type="ECO:0000256" key="16">
    <source>
        <dbReference type="ARBA" id="ARBA00049433"/>
    </source>
</evidence>
<evidence type="ECO:0000256" key="3">
    <source>
        <dbReference type="ARBA" id="ARBA00022448"/>
    </source>
</evidence>
<comment type="cofactor">
    <cofactor evidence="17">
        <name>heme b</name>
        <dbReference type="ChEBI" id="CHEBI:60344"/>
    </cofactor>
    <text evidence="17">Binds 1 heme b (iron(II)-protoporphyrin IX) group per subunit.</text>
</comment>
<dbReference type="HAMAP" id="MF_01252">
    <property type="entry name" value="Hmp"/>
    <property type="match status" value="1"/>
</dbReference>
<evidence type="ECO:0000256" key="15">
    <source>
        <dbReference type="ARBA" id="ARBA00048649"/>
    </source>
</evidence>
<dbReference type="InterPro" id="IPR017927">
    <property type="entry name" value="FAD-bd_FR_type"/>
</dbReference>
<dbReference type="Proteomes" id="UP000595197">
    <property type="component" value="Chromosome"/>
</dbReference>
<dbReference type="PROSITE" id="PS01033">
    <property type="entry name" value="GLOBIN"/>
    <property type="match status" value="1"/>
</dbReference>
<keyword evidence="4 17" id="KW-0216">Detoxification</keyword>
<evidence type="ECO:0000256" key="13">
    <source>
        <dbReference type="ARBA" id="ARBA00023027"/>
    </source>
</evidence>
<keyword evidence="12 17" id="KW-0408">Iron</keyword>
<evidence type="ECO:0000256" key="11">
    <source>
        <dbReference type="ARBA" id="ARBA00023002"/>
    </source>
</evidence>
<dbReference type="InterPro" id="IPR009050">
    <property type="entry name" value="Globin-like_sf"/>
</dbReference>
<evidence type="ECO:0000313" key="21">
    <source>
        <dbReference type="Proteomes" id="UP000595197"/>
    </source>
</evidence>
<comment type="similarity">
    <text evidence="2 17">Belongs to the globin family. Two-domain flavohemoproteins subfamily.</text>
</comment>
<reference evidence="20" key="1">
    <citation type="submission" date="2021-02" db="EMBL/GenBank/DDBJ databases">
        <title>Skermanella TT6 skin isolate.</title>
        <authorList>
            <person name="Lee K."/>
            <person name="Ganzorig M."/>
        </authorList>
    </citation>
    <scope>NUCLEOTIDE SEQUENCE</scope>
    <source>
        <strain evidence="20">TT6</strain>
    </source>
</reference>
<feature type="region of interest" description="Reductase" evidence="17">
    <location>
        <begin position="149"/>
        <end position="409"/>
    </location>
</feature>
<dbReference type="InterPro" id="IPR012292">
    <property type="entry name" value="Globin/Proto"/>
</dbReference>
<feature type="binding site" evidence="17">
    <location>
        <begin position="205"/>
        <end position="208"/>
    </location>
    <ligand>
        <name>FAD</name>
        <dbReference type="ChEBI" id="CHEBI:57692"/>
    </ligand>
</feature>
<evidence type="ECO:0000259" key="18">
    <source>
        <dbReference type="PROSITE" id="PS01033"/>
    </source>
</evidence>
<evidence type="ECO:0000256" key="7">
    <source>
        <dbReference type="ARBA" id="ARBA00022630"/>
    </source>
</evidence>
<evidence type="ECO:0000256" key="12">
    <source>
        <dbReference type="ARBA" id="ARBA00023004"/>
    </source>
</evidence>
<dbReference type="EC" id="1.14.12.17" evidence="17"/>
<dbReference type="NCBIfam" id="NF009805">
    <property type="entry name" value="PRK13289.1"/>
    <property type="match status" value="1"/>
</dbReference>
<evidence type="ECO:0000256" key="6">
    <source>
        <dbReference type="ARBA" id="ARBA00022621"/>
    </source>
</evidence>